<proteinExistence type="predicted"/>
<dbReference type="EMBL" id="VSSQ01113004">
    <property type="protein sequence ID" value="MPN49603.1"/>
    <property type="molecule type" value="Genomic_DNA"/>
</dbReference>
<comment type="caution">
    <text evidence="1">The sequence shown here is derived from an EMBL/GenBank/DDBJ whole genome shotgun (WGS) entry which is preliminary data.</text>
</comment>
<gene>
    <name evidence="1" type="ORF">SDC9_197225</name>
</gene>
<name>A0A645IQQ8_9ZZZZ</name>
<sequence>MLRMDKIQRVVPTYANKFILPTHALGILRRGEKAFTHHWKTYPRFTVNQVAHHGLQRVGMGSGQRATRGENRLTIGVDENWSPVGGG</sequence>
<protein>
    <submittedName>
        <fullName evidence="1">Uncharacterized protein</fullName>
    </submittedName>
</protein>
<evidence type="ECO:0000313" key="1">
    <source>
        <dbReference type="EMBL" id="MPN49603.1"/>
    </source>
</evidence>
<accession>A0A645IQQ8</accession>
<dbReference type="AlphaFoldDB" id="A0A645IQQ8"/>
<organism evidence="1">
    <name type="scientific">bioreactor metagenome</name>
    <dbReference type="NCBI Taxonomy" id="1076179"/>
    <lineage>
        <taxon>unclassified sequences</taxon>
        <taxon>metagenomes</taxon>
        <taxon>ecological metagenomes</taxon>
    </lineage>
</organism>
<reference evidence="1" key="1">
    <citation type="submission" date="2019-08" db="EMBL/GenBank/DDBJ databases">
        <authorList>
            <person name="Kucharzyk K."/>
            <person name="Murdoch R.W."/>
            <person name="Higgins S."/>
            <person name="Loffler F."/>
        </authorList>
    </citation>
    <scope>NUCLEOTIDE SEQUENCE</scope>
</reference>